<sequence length="739" mass="79981">MASPPSFLLDKCPLLEDPIASLEPNTDSMSDLEVERVLAGTKSTIEALFRDYGSVGGSVGIARNGKHTFIEFGSQDPTTNEPVDRDTIYLISSMAKPFTSLAVAMLANDDKIDISLTSPVKNFLPELQGNDFLAHTGQPITIADLLNHQSDFLRCTNLWESPNGFIPWQDVAPLLSLFQTLPRNPKFRYPHCFRHARNYSNESYALLAEIVERLTGKPWTRFIRDRILRPLGLTSTVVGLTESEHAERGQPGSSKIALSFAVPVSETLSRLSAAHGDAAAYDVVHPWVINNLPQLTAQRVSPSQARHAAAGTLSSTPIGAAAGIMSSARDLLKFYEHFMEVYNDVEKGRDQGQAATNGTGQPTDVDRIRQGMATLHGHIKDMMAADESCTYAAGWNTVNVPWDPKSATRWPGADGDNSRRIEKSTREMGQPSSAAAEAWHFLQQQHGPDTTAPTTQKETELALFHGGNMVGATSFCLLLPARQAAVVVLCNTRGFFVDAANLAGMLLSECLFRGPQGDEMAALCARTRATAAHLAASYVRDLQRYELVLARDYYSLPVLDASKNGGDCEYASCCGTFQLVPGVVARVSWAPAPAGASASEAGDIDGNCNVNGGANNSETRGGRRQLTLALNGQPAWAYPLRLKTGCSPRHNSCIMTFAMPMGELVRAGVGGNNRLEARDFEVTFRNTAATAVDGLPLPTQFQELVWVFDRSWLADPHSLEGVDLGAFTFRRLSPGGPGV</sequence>
<accession>A0AAE0JTN4</accession>
<reference evidence="3" key="1">
    <citation type="journal article" date="2023" name="Mol. Phylogenet. Evol.">
        <title>Genome-scale phylogeny and comparative genomics of the fungal order Sordariales.</title>
        <authorList>
            <person name="Hensen N."/>
            <person name="Bonometti L."/>
            <person name="Westerberg I."/>
            <person name="Brannstrom I.O."/>
            <person name="Guillou S."/>
            <person name="Cros-Aarteil S."/>
            <person name="Calhoun S."/>
            <person name="Haridas S."/>
            <person name="Kuo A."/>
            <person name="Mondo S."/>
            <person name="Pangilinan J."/>
            <person name="Riley R."/>
            <person name="LaButti K."/>
            <person name="Andreopoulos B."/>
            <person name="Lipzen A."/>
            <person name="Chen C."/>
            <person name="Yan M."/>
            <person name="Daum C."/>
            <person name="Ng V."/>
            <person name="Clum A."/>
            <person name="Steindorff A."/>
            <person name="Ohm R.A."/>
            <person name="Martin F."/>
            <person name="Silar P."/>
            <person name="Natvig D.O."/>
            <person name="Lalanne C."/>
            <person name="Gautier V."/>
            <person name="Ament-Velasquez S.L."/>
            <person name="Kruys A."/>
            <person name="Hutchinson M.I."/>
            <person name="Powell A.J."/>
            <person name="Barry K."/>
            <person name="Miller A.N."/>
            <person name="Grigoriev I.V."/>
            <person name="Debuchy R."/>
            <person name="Gladieux P."/>
            <person name="Hiltunen Thoren M."/>
            <person name="Johannesson H."/>
        </authorList>
    </citation>
    <scope>NUCLEOTIDE SEQUENCE</scope>
    <source>
        <strain evidence="3">CBS 958.72</strain>
    </source>
</reference>
<name>A0AAE0JTN4_9PEZI</name>
<dbReference type="Pfam" id="PF00144">
    <property type="entry name" value="Beta-lactamase"/>
    <property type="match status" value="1"/>
</dbReference>
<evidence type="ECO:0000313" key="3">
    <source>
        <dbReference type="EMBL" id="KAK3361618.1"/>
    </source>
</evidence>
<gene>
    <name evidence="3" type="ORF">B0T24DRAFT_599325</name>
</gene>
<dbReference type="PANTHER" id="PTHR46825">
    <property type="entry name" value="D-ALANYL-D-ALANINE-CARBOXYPEPTIDASE/ENDOPEPTIDASE AMPH"/>
    <property type="match status" value="1"/>
</dbReference>
<dbReference type="InterPro" id="IPR012338">
    <property type="entry name" value="Beta-lactam/transpept-like"/>
</dbReference>
<dbReference type="PANTHER" id="PTHR46825:SF14">
    <property type="entry name" value="BETA-LACTAMASE-RELATED DOMAIN-CONTAINING PROTEIN"/>
    <property type="match status" value="1"/>
</dbReference>
<dbReference type="Gene3D" id="3.40.710.10">
    <property type="entry name" value="DD-peptidase/beta-lactamase superfamily"/>
    <property type="match status" value="1"/>
</dbReference>
<evidence type="ECO:0000313" key="4">
    <source>
        <dbReference type="Proteomes" id="UP001287356"/>
    </source>
</evidence>
<dbReference type="SUPFAM" id="SSF56601">
    <property type="entry name" value="beta-lactamase/transpeptidase-like"/>
    <property type="match status" value="1"/>
</dbReference>
<reference evidence="3" key="2">
    <citation type="submission" date="2023-06" db="EMBL/GenBank/DDBJ databases">
        <authorList>
            <consortium name="Lawrence Berkeley National Laboratory"/>
            <person name="Haridas S."/>
            <person name="Hensen N."/>
            <person name="Bonometti L."/>
            <person name="Westerberg I."/>
            <person name="Brannstrom I.O."/>
            <person name="Guillou S."/>
            <person name="Cros-Aarteil S."/>
            <person name="Calhoun S."/>
            <person name="Kuo A."/>
            <person name="Mondo S."/>
            <person name="Pangilinan J."/>
            <person name="Riley R."/>
            <person name="Labutti K."/>
            <person name="Andreopoulos B."/>
            <person name="Lipzen A."/>
            <person name="Chen C."/>
            <person name="Yanf M."/>
            <person name="Daum C."/>
            <person name="Ng V."/>
            <person name="Clum A."/>
            <person name="Steindorff A."/>
            <person name="Ohm R."/>
            <person name="Martin F."/>
            <person name="Silar P."/>
            <person name="Natvig D."/>
            <person name="Lalanne C."/>
            <person name="Gautier V."/>
            <person name="Ament-Velasquez S.L."/>
            <person name="Kruys A."/>
            <person name="Hutchinson M.I."/>
            <person name="Powell A.J."/>
            <person name="Barry K."/>
            <person name="Miller A.N."/>
            <person name="Grigoriev I.V."/>
            <person name="Debuchy R."/>
            <person name="Gladieux P."/>
            <person name="Thoren M.H."/>
            <person name="Johannesson H."/>
        </authorList>
    </citation>
    <scope>NUCLEOTIDE SEQUENCE</scope>
    <source>
        <strain evidence="3">CBS 958.72</strain>
    </source>
</reference>
<evidence type="ECO:0000259" key="2">
    <source>
        <dbReference type="Pfam" id="PF00144"/>
    </source>
</evidence>
<dbReference type="InterPro" id="IPR001466">
    <property type="entry name" value="Beta-lactam-related"/>
</dbReference>
<feature type="domain" description="Beta-lactamase-related" evidence="2">
    <location>
        <begin position="44"/>
        <end position="498"/>
    </location>
</feature>
<proteinExistence type="inferred from homology"/>
<dbReference type="EMBL" id="JAULSN010000011">
    <property type="protein sequence ID" value="KAK3361618.1"/>
    <property type="molecule type" value="Genomic_DNA"/>
</dbReference>
<keyword evidence="4" id="KW-1185">Reference proteome</keyword>
<dbReference type="InterPro" id="IPR050491">
    <property type="entry name" value="AmpC-like"/>
</dbReference>
<comment type="similarity">
    <text evidence="1">Belongs to the peptidase S12 family.</text>
</comment>
<comment type="caution">
    <text evidence="3">The sequence shown here is derived from an EMBL/GenBank/DDBJ whole genome shotgun (WGS) entry which is preliminary data.</text>
</comment>
<evidence type="ECO:0000256" key="1">
    <source>
        <dbReference type="ARBA" id="ARBA00038215"/>
    </source>
</evidence>
<organism evidence="3 4">
    <name type="scientific">Lasiosphaeria ovina</name>
    <dbReference type="NCBI Taxonomy" id="92902"/>
    <lineage>
        <taxon>Eukaryota</taxon>
        <taxon>Fungi</taxon>
        <taxon>Dikarya</taxon>
        <taxon>Ascomycota</taxon>
        <taxon>Pezizomycotina</taxon>
        <taxon>Sordariomycetes</taxon>
        <taxon>Sordariomycetidae</taxon>
        <taxon>Sordariales</taxon>
        <taxon>Lasiosphaeriaceae</taxon>
        <taxon>Lasiosphaeria</taxon>
    </lineage>
</organism>
<dbReference type="AlphaFoldDB" id="A0AAE0JTN4"/>
<dbReference type="Proteomes" id="UP001287356">
    <property type="component" value="Unassembled WGS sequence"/>
</dbReference>
<protein>
    <submittedName>
        <fullName evidence="3">Beta-lactamase/transpeptidase-like protein</fullName>
    </submittedName>
</protein>